<reference evidence="2 3" key="1">
    <citation type="submission" date="2024-09" db="EMBL/GenBank/DDBJ databases">
        <authorList>
            <person name="Sun Q."/>
            <person name="Mori K."/>
        </authorList>
    </citation>
    <scope>NUCLEOTIDE SEQUENCE [LARGE SCALE GENOMIC DNA]</scope>
    <source>
        <strain evidence="2 3">CCM 7609</strain>
    </source>
</reference>
<feature type="region of interest" description="Disordered" evidence="1">
    <location>
        <begin position="25"/>
        <end position="50"/>
    </location>
</feature>
<protein>
    <submittedName>
        <fullName evidence="2">Uncharacterized protein</fullName>
    </submittedName>
</protein>
<gene>
    <name evidence="2" type="ORF">ACFFX0_00865</name>
</gene>
<dbReference type="EMBL" id="JBHMFI010000001">
    <property type="protein sequence ID" value="MFB9069826.1"/>
    <property type="molecule type" value="Genomic_DNA"/>
</dbReference>
<name>A0ABV5FT28_9MICC</name>
<evidence type="ECO:0000256" key="1">
    <source>
        <dbReference type="SAM" id="MobiDB-lite"/>
    </source>
</evidence>
<sequence length="144" mass="14470">MESKTGPSPRACRVARDSGLVPALRASSCRNRTPSRARISASPASSSPVEDRVVSVLLAVSAEPVVTGDVDSPSVARSAPASGSSSSGRSISCGSADCRPADDRAAVRRSSTSIMIQAQASASARASWWFSSGCPASTAATGSA</sequence>
<accession>A0ABV5FT28</accession>
<evidence type="ECO:0000313" key="3">
    <source>
        <dbReference type="Proteomes" id="UP001589575"/>
    </source>
</evidence>
<feature type="compositionally biased region" description="Low complexity" evidence="1">
    <location>
        <begin position="72"/>
        <end position="96"/>
    </location>
</feature>
<evidence type="ECO:0000313" key="2">
    <source>
        <dbReference type="EMBL" id="MFB9069826.1"/>
    </source>
</evidence>
<comment type="caution">
    <text evidence="2">The sequence shown here is derived from an EMBL/GenBank/DDBJ whole genome shotgun (WGS) entry which is preliminary data.</text>
</comment>
<dbReference type="Proteomes" id="UP001589575">
    <property type="component" value="Unassembled WGS sequence"/>
</dbReference>
<feature type="compositionally biased region" description="Low complexity" evidence="1">
    <location>
        <begin position="32"/>
        <end position="48"/>
    </location>
</feature>
<organism evidence="2 3">
    <name type="scientific">Citricoccus parietis</name>
    <dbReference type="NCBI Taxonomy" id="592307"/>
    <lineage>
        <taxon>Bacteria</taxon>
        <taxon>Bacillati</taxon>
        <taxon>Actinomycetota</taxon>
        <taxon>Actinomycetes</taxon>
        <taxon>Micrococcales</taxon>
        <taxon>Micrococcaceae</taxon>
        <taxon>Citricoccus</taxon>
    </lineage>
</organism>
<proteinExistence type="predicted"/>
<keyword evidence="3" id="KW-1185">Reference proteome</keyword>
<feature type="region of interest" description="Disordered" evidence="1">
    <location>
        <begin position="67"/>
        <end position="111"/>
    </location>
</feature>